<organism evidence="2 3">
    <name type="scientific">Undibacterium piscinae</name>
    <dbReference type="NCBI Taxonomy" id="2495591"/>
    <lineage>
        <taxon>Bacteria</taxon>
        <taxon>Pseudomonadati</taxon>
        <taxon>Pseudomonadota</taxon>
        <taxon>Betaproteobacteria</taxon>
        <taxon>Burkholderiales</taxon>
        <taxon>Oxalobacteraceae</taxon>
        <taxon>Undibacterium</taxon>
    </lineage>
</organism>
<sequence>MAADDFFNRWSRNKAESQAALQNASATSGAEHSPSLRVEMPQNEPVPQAMPRMADVEQLHEGSDFSVFMRDGVDESVKRSAMKKLFSNPHFNVMDGLDIYVADYSQPDPLPVGMLAGLRHAEALLNPLRQLEHPLQTLLQASIEAPEAPEAPEASEASELAKCDQMTISEVAATPDMITDAMIEDEAGLQMPPSDNINDKDPIQV</sequence>
<dbReference type="Pfam" id="PF11748">
    <property type="entry name" value="DUF3306"/>
    <property type="match status" value="1"/>
</dbReference>
<evidence type="ECO:0000313" key="2">
    <source>
        <dbReference type="EMBL" id="QJQ07191.1"/>
    </source>
</evidence>
<accession>A0A6M4A7C6</accession>
<feature type="region of interest" description="Disordered" evidence="1">
    <location>
        <begin position="17"/>
        <end position="42"/>
    </location>
</feature>
<reference evidence="2 3" key="1">
    <citation type="journal article" date="2019" name="Int. J. Syst. Evol. Microbiol.">
        <title>Undibacterium piscinae sp. nov., isolated from Korean shiner intestine.</title>
        <authorList>
            <person name="Lee S.Y."/>
            <person name="Kang W."/>
            <person name="Kim P.S."/>
            <person name="Kim H.S."/>
            <person name="Sung H."/>
            <person name="Shin N.R."/>
            <person name="Whon T.W."/>
            <person name="Yun J.H."/>
            <person name="Lee J.Y."/>
            <person name="Lee J.Y."/>
            <person name="Jung M.J."/>
            <person name="Jeong Y.S."/>
            <person name="Tak E.J."/>
            <person name="Han J.E."/>
            <person name="Hyun D.W."/>
            <person name="Kang M.S."/>
            <person name="Lee K.E."/>
            <person name="Lee B.H."/>
            <person name="Bae J.W."/>
        </authorList>
    </citation>
    <scope>NUCLEOTIDE SEQUENCE [LARGE SCALE GENOMIC DNA]</scope>
    <source>
        <strain evidence="2 3">S11R28</strain>
    </source>
</reference>
<dbReference type="EMBL" id="CP051152">
    <property type="protein sequence ID" value="QJQ07191.1"/>
    <property type="molecule type" value="Genomic_DNA"/>
</dbReference>
<dbReference type="KEGG" id="upi:EJG51_016735"/>
<feature type="region of interest" description="Disordered" evidence="1">
    <location>
        <begin position="174"/>
        <end position="205"/>
    </location>
</feature>
<dbReference type="InterPro" id="IPR021735">
    <property type="entry name" value="DUF3306"/>
</dbReference>
<protein>
    <submittedName>
        <fullName evidence="2">DUF3306 domain-containing protein</fullName>
    </submittedName>
</protein>
<evidence type="ECO:0000256" key="1">
    <source>
        <dbReference type="SAM" id="MobiDB-lite"/>
    </source>
</evidence>
<keyword evidence="3" id="KW-1185">Reference proteome</keyword>
<dbReference type="Proteomes" id="UP000274350">
    <property type="component" value="Chromosome"/>
</dbReference>
<dbReference type="OrthoDB" id="8776025at2"/>
<evidence type="ECO:0000313" key="3">
    <source>
        <dbReference type="Proteomes" id="UP000274350"/>
    </source>
</evidence>
<proteinExistence type="predicted"/>
<name>A0A6M4A7C6_9BURK</name>
<dbReference type="AlphaFoldDB" id="A0A6M4A7C6"/>
<feature type="compositionally biased region" description="Polar residues" evidence="1">
    <location>
        <begin position="19"/>
        <end position="30"/>
    </location>
</feature>
<gene>
    <name evidence="2" type="ORF">EJG51_016735</name>
</gene>